<dbReference type="InterPro" id="IPR036452">
    <property type="entry name" value="Ribo_hydro-like"/>
</dbReference>
<dbReference type="Proteomes" id="UP000538196">
    <property type="component" value="Unassembled WGS sequence"/>
</dbReference>
<evidence type="ECO:0000256" key="1">
    <source>
        <dbReference type="ARBA" id="ARBA00022801"/>
    </source>
</evidence>
<dbReference type="InterPro" id="IPR023186">
    <property type="entry name" value="IUNH"/>
</dbReference>
<dbReference type="Gene3D" id="3.90.245.10">
    <property type="entry name" value="Ribonucleoside hydrolase-like"/>
    <property type="match status" value="1"/>
</dbReference>
<dbReference type="InterPro" id="IPR001910">
    <property type="entry name" value="Inosine/uridine_hydrolase_dom"/>
</dbReference>
<sequence length="331" mass="34565">MMAPRKIIIDTDPGVGIPGTDADDPIALYLAVNDPRLDLIGVTTTFGNCPPELSARGAGAVLRALGRDDIPVSIGSPVPLSGELPPQLARAYAGARGRPGRIDLPEAHEVASGRTAEDFIIEAVHAHPGEVTIVAIGPQTNLARALRKDPSLAEDIAAVVFMGGGLGLDREYGRGNVTPVAECNIYFDPDAADIVFRSGIELTMIGLDVTNPNTGLLLTADAIAGIDRDSTDLALFAEICDTYLESPMFQHGLGCVLYDPLAVAVAADPSLGAFERMSLIVDTSDAATRGQTLRTSASEPNVDVMVQVDGAAAVRSIVETITSRNTTGAKR</sequence>
<dbReference type="AlphaFoldDB" id="A0A7W4YK60"/>
<dbReference type="GO" id="GO:0005829">
    <property type="term" value="C:cytosol"/>
    <property type="evidence" value="ECO:0007669"/>
    <property type="project" value="TreeGrafter"/>
</dbReference>
<dbReference type="Pfam" id="PF01156">
    <property type="entry name" value="IU_nuc_hydro"/>
    <property type="match status" value="1"/>
</dbReference>
<organism evidence="4 5">
    <name type="scientific">Leifsonia aquatica</name>
    <name type="common">Corynebacterium aquaticum</name>
    <dbReference type="NCBI Taxonomy" id="144185"/>
    <lineage>
        <taxon>Bacteria</taxon>
        <taxon>Bacillati</taxon>
        <taxon>Actinomycetota</taxon>
        <taxon>Actinomycetes</taxon>
        <taxon>Micrococcales</taxon>
        <taxon>Microbacteriaceae</taxon>
        <taxon>Leifsonia</taxon>
    </lineage>
</organism>
<protein>
    <submittedName>
        <fullName evidence="4">Inosine-uridine nucleoside N-ribohydrolase</fullName>
    </submittedName>
</protein>
<accession>A0A7W4YK60</accession>
<dbReference type="SUPFAM" id="SSF53590">
    <property type="entry name" value="Nucleoside hydrolase"/>
    <property type="match status" value="1"/>
</dbReference>
<dbReference type="PANTHER" id="PTHR12304">
    <property type="entry name" value="INOSINE-URIDINE PREFERRING NUCLEOSIDE HYDROLASE"/>
    <property type="match status" value="1"/>
</dbReference>
<reference evidence="4 5" key="1">
    <citation type="submission" date="2020-08" db="EMBL/GenBank/DDBJ databases">
        <title>Sequencing the genomes of 1000 actinobacteria strains.</title>
        <authorList>
            <person name="Klenk H.-P."/>
        </authorList>
    </citation>
    <scope>NUCLEOTIDE SEQUENCE [LARGE SCALE GENOMIC DNA]</scope>
    <source>
        <strain evidence="4 5">DSM 20146</strain>
    </source>
</reference>
<dbReference type="EMBL" id="JACHVP010000003">
    <property type="protein sequence ID" value="MBB2968212.1"/>
    <property type="molecule type" value="Genomic_DNA"/>
</dbReference>
<dbReference type="GO" id="GO:0008477">
    <property type="term" value="F:purine nucleosidase activity"/>
    <property type="evidence" value="ECO:0007669"/>
    <property type="project" value="TreeGrafter"/>
</dbReference>
<evidence type="ECO:0000313" key="5">
    <source>
        <dbReference type="Proteomes" id="UP000538196"/>
    </source>
</evidence>
<name>A0A7W4YK60_LEIAQ</name>
<evidence type="ECO:0000256" key="2">
    <source>
        <dbReference type="ARBA" id="ARBA00023295"/>
    </source>
</evidence>
<dbReference type="GO" id="GO:0006152">
    <property type="term" value="P:purine nucleoside catabolic process"/>
    <property type="evidence" value="ECO:0007669"/>
    <property type="project" value="TreeGrafter"/>
</dbReference>
<comment type="caution">
    <text evidence="4">The sequence shown here is derived from an EMBL/GenBank/DDBJ whole genome shotgun (WGS) entry which is preliminary data.</text>
</comment>
<keyword evidence="1 4" id="KW-0378">Hydrolase</keyword>
<feature type="domain" description="Inosine/uridine-preferring nucleoside hydrolase" evidence="3">
    <location>
        <begin position="7"/>
        <end position="312"/>
    </location>
</feature>
<evidence type="ECO:0000259" key="3">
    <source>
        <dbReference type="Pfam" id="PF01156"/>
    </source>
</evidence>
<keyword evidence="2" id="KW-0326">Glycosidase</keyword>
<proteinExistence type="predicted"/>
<evidence type="ECO:0000313" key="4">
    <source>
        <dbReference type="EMBL" id="MBB2968212.1"/>
    </source>
</evidence>
<keyword evidence="5" id="KW-1185">Reference proteome</keyword>
<dbReference type="PANTHER" id="PTHR12304:SF4">
    <property type="entry name" value="URIDINE NUCLEOSIDASE"/>
    <property type="match status" value="1"/>
</dbReference>
<gene>
    <name evidence="4" type="ORF">FHX33_002982</name>
</gene>